<feature type="coiled-coil region" evidence="1">
    <location>
        <begin position="159"/>
        <end position="186"/>
    </location>
</feature>
<dbReference type="RefSeq" id="XP_011402095.1">
    <property type="nucleotide sequence ID" value="XM_011403793.1"/>
</dbReference>
<keyword evidence="1" id="KW-0175">Coiled coil</keyword>
<organism evidence="4 5">
    <name type="scientific">Auxenochlorella protothecoides</name>
    <name type="common">Green microalga</name>
    <name type="synonym">Chlorella protothecoides</name>
    <dbReference type="NCBI Taxonomy" id="3075"/>
    <lineage>
        <taxon>Eukaryota</taxon>
        <taxon>Viridiplantae</taxon>
        <taxon>Chlorophyta</taxon>
        <taxon>core chlorophytes</taxon>
        <taxon>Trebouxiophyceae</taxon>
        <taxon>Chlorellales</taxon>
        <taxon>Chlorellaceae</taxon>
        <taxon>Auxenochlorella</taxon>
    </lineage>
</organism>
<feature type="domain" description="Letm1 RBD" evidence="3">
    <location>
        <begin position="385"/>
        <end position="445"/>
    </location>
</feature>
<protein>
    <submittedName>
        <fullName evidence="4">LETM1 and EF-hand domain-containing protein anon-60Da, mitochondrial</fullName>
    </submittedName>
</protein>
<dbReference type="GeneID" id="23617956"/>
<name>A0A087STJ2_AUXPR</name>
<dbReference type="EMBL" id="KL662185">
    <property type="protein sequence ID" value="KFM29046.1"/>
    <property type="molecule type" value="Genomic_DNA"/>
</dbReference>
<keyword evidence="2" id="KW-0812">Transmembrane</keyword>
<dbReference type="GO" id="GO:0043022">
    <property type="term" value="F:ribosome binding"/>
    <property type="evidence" value="ECO:0007669"/>
    <property type="project" value="InterPro"/>
</dbReference>
<dbReference type="eggNOG" id="KOG1043">
    <property type="taxonomic scope" value="Eukaryota"/>
</dbReference>
<reference evidence="4 5" key="1">
    <citation type="journal article" date="2014" name="BMC Genomics">
        <title>Oil accumulation mechanisms of the oleaginous microalga Chlorella protothecoides revealed through its genome, transcriptomes, and proteomes.</title>
        <authorList>
            <person name="Gao C."/>
            <person name="Wang Y."/>
            <person name="Shen Y."/>
            <person name="Yan D."/>
            <person name="He X."/>
            <person name="Dai J."/>
            <person name="Wu Q."/>
        </authorList>
    </citation>
    <scope>NUCLEOTIDE SEQUENCE [LARGE SCALE GENOMIC DNA]</scope>
    <source>
        <strain evidence="4 5">0710</strain>
    </source>
</reference>
<dbReference type="InterPro" id="IPR033122">
    <property type="entry name" value="LETM1-like_RBD"/>
</dbReference>
<sequence length="500" mass="53434">MSLTAEQLGAELKAVIALEPTFGAVLEPGGAAEAAAAQERVTEAVRAARGALKERLRRDLRALPFPSLSAAQAAVERRNARYRALSTLASTDADPEGAGDATTLARRLGNAEQAAGEFVQRRLQPAVRKVSTPRGLVDGVKTGARWAQGFSEEERAARTAALTGRIESLERQLQEASKAREARLRRAGPSGRLRAAAELRAADERVGVLSSRLAILALQAEMEAIHCALEDEALDIVDGYAGGGGAARERAATPNRLGSSDEVALLIAGEALGSPFSTPEFKVLDEELAPLAAALEEDELVYIEAAELARLADDIIDLRTSMGLGDTQVFGGGLFNMARLQFQVKEGIGKLLDGVDFGARGLRLLGSDTVSAFKLIGRAAAGGTLKPREVQALRRTFRDVLTFIPFTIILILPLTPVGHVLIFGFIQRYFPGLFPSQFTSRRQELMSKYVQRPWGCLLEVAEEEEGEEGPAAAAVRSLKERLERAAKLSYTDPGEAGGGN</sequence>
<keyword evidence="2" id="KW-1133">Transmembrane helix</keyword>
<dbReference type="AlphaFoldDB" id="A0A087STJ2"/>
<feature type="transmembrane region" description="Helical" evidence="2">
    <location>
        <begin position="403"/>
        <end position="426"/>
    </location>
</feature>
<proteinExistence type="predicted"/>
<gene>
    <name evidence="4" type="ORF">F751_6565</name>
</gene>
<keyword evidence="2" id="KW-0472">Membrane</keyword>
<evidence type="ECO:0000313" key="4">
    <source>
        <dbReference type="EMBL" id="KFM29046.1"/>
    </source>
</evidence>
<dbReference type="KEGG" id="apro:F751_6565"/>
<evidence type="ECO:0000259" key="3">
    <source>
        <dbReference type="Pfam" id="PF07766"/>
    </source>
</evidence>
<accession>A0A087STJ2</accession>
<keyword evidence="5" id="KW-1185">Reference proteome</keyword>
<evidence type="ECO:0000256" key="1">
    <source>
        <dbReference type="SAM" id="Coils"/>
    </source>
</evidence>
<dbReference type="OrthoDB" id="275278at2759"/>
<evidence type="ECO:0000313" key="5">
    <source>
        <dbReference type="Proteomes" id="UP000028924"/>
    </source>
</evidence>
<dbReference type="Pfam" id="PF07766">
    <property type="entry name" value="LETM1_RBD"/>
    <property type="match status" value="1"/>
</dbReference>
<dbReference type="Proteomes" id="UP000028924">
    <property type="component" value="Unassembled WGS sequence"/>
</dbReference>
<evidence type="ECO:0000256" key="2">
    <source>
        <dbReference type="SAM" id="Phobius"/>
    </source>
</evidence>
<dbReference type="STRING" id="3075.A0A087STJ2"/>